<keyword evidence="2" id="KW-1185">Reference proteome</keyword>
<evidence type="ECO:0000313" key="1">
    <source>
        <dbReference type="EMBL" id="KAK9883772.1"/>
    </source>
</evidence>
<proteinExistence type="predicted"/>
<protein>
    <submittedName>
        <fullName evidence="1">Uncharacterized protein</fullName>
    </submittedName>
</protein>
<sequence length="125" mass="14612">MSKMYFRKFFNEHFRVSFGKPKYDNYQRCDKLLNKINTENSPTQKKALELEESLRIRKAETVYDDLKNRNAIAKTREADELITFVFQRNVPLPVSFSGGLFHKIQLWVHNFCITLGSSGESSSLI</sequence>
<organism evidence="1 2">
    <name type="scientific">Henosepilachna vigintioctopunctata</name>
    <dbReference type="NCBI Taxonomy" id="420089"/>
    <lineage>
        <taxon>Eukaryota</taxon>
        <taxon>Metazoa</taxon>
        <taxon>Ecdysozoa</taxon>
        <taxon>Arthropoda</taxon>
        <taxon>Hexapoda</taxon>
        <taxon>Insecta</taxon>
        <taxon>Pterygota</taxon>
        <taxon>Neoptera</taxon>
        <taxon>Endopterygota</taxon>
        <taxon>Coleoptera</taxon>
        <taxon>Polyphaga</taxon>
        <taxon>Cucujiformia</taxon>
        <taxon>Coccinelloidea</taxon>
        <taxon>Coccinellidae</taxon>
        <taxon>Epilachninae</taxon>
        <taxon>Epilachnini</taxon>
        <taxon>Henosepilachna</taxon>
    </lineage>
</organism>
<name>A0AAW1UUV5_9CUCU</name>
<evidence type="ECO:0000313" key="2">
    <source>
        <dbReference type="Proteomes" id="UP001431783"/>
    </source>
</evidence>
<dbReference type="Proteomes" id="UP001431783">
    <property type="component" value="Unassembled WGS sequence"/>
</dbReference>
<gene>
    <name evidence="1" type="ORF">WA026_001959</name>
</gene>
<comment type="caution">
    <text evidence="1">The sequence shown here is derived from an EMBL/GenBank/DDBJ whole genome shotgun (WGS) entry which is preliminary data.</text>
</comment>
<dbReference type="AlphaFoldDB" id="A0AAW1UUV5"/>
<accession>A0AAW1UUV5</accession>
<dbReference type="EMBL" id="JARQZJ010000091">
    <property type="protein sequence ID" value="KAK9883772.1"/>
    <property type="molecule type" value="Genomic_DNA"/>
</dbReference>
<reference evidence="1 2" key="1">
    <citation type="submission" date="2023-03" db="EMBL/GenBank/DDBJ databases">
        <title>Genome insight into feeding habits of ladybird beetles.</title>
        <authorList>
            <person name="Li H.-S."/>
            <person name="Huang Y.-H."/>
            <person name="Pang H."/>
        </authorList>
    </citation>
    <scope>NUCLEOTIDE SEQUENCE [LARGE SCALE GENOMIC DNA]</scope>
    <source>
        <strain evidence="1">SYSU_2023b</strain>
        <tissue evidence="1">Whole body</tissue>
    </source>
</reference>